<evidence type="ECO:0000313" key="3">
    <source>
        <dbReference type="Proteomes" id="UP000014264"/>
    </source>
</evidence>
<feature type="transmembrane region" description="Helical" evidence="1">
    <location>
        <begin position="15"/>
        <end position="32"/>
    </location>
</feature>
<protein>
    <recommendedName>
        <fullName evidence="4">SIR2-like domain-containing protein</fullName>
    </recommendedName>
</protein>
<dbReference type="InterPro" id="IPR025935">
    <property type="entry name" value="AbiH"/>
</dbReference>
<name>A0A829GMA6_LACPA</name>
<evidence type="ECO:0008006" key="4">
    <source>
        <dbReference type="Google" id="ProtNLM"/>
    </source>
</evidence>
<proteinExistence type="predicted"/>
<reference evidence="2 3" key="1">
    <citation type="journal article" date="2013" name="PLoS ONE">
        <title>Lactobacillus paracasei comparative genomics: towards species pan-genome definition and exploitation of diversity.</title>
        <authorList>
            <person name="Smokvina T."/>
            <person name="Wels M."/>
            <person name="Polka J."/>
            <person name="Chervaux C."/>
            <person name="Brisse S."/>
            <person name="Boekhorst J."/>
            <person name="van Hylckama Vlieg J.E."/>
            <person name="Siezen R.J."/>
        </authorList>
    </citation>
    <scope>NUCLEOTIDE SEQUENCE [LARGE SCALE GENOMIC DNA]</scope>
    <source>
        <strain evidence="2 3">Lpp14</strain>
    </source>
</reference>
<comment type="caution">
    <text evidence="2">The sequence shown here is derived from an EMBL/GenBank/DDBJ whole genome shotgun (WGS) entry which is preliminary data.</text>
</comment>
<keyword evidence="1" id="KW-0472">Membrane</keyword>
<keyword evidence="1" id="KW-1133">Transmembrane helix</keyword>
<sequence length="362" mass="41833">ECTTFTRQSAGGVPLHYEVAFLILLVVMYTCTKRGAFEMDDTLFVLGNGFDIHSCLPTRFCQFRKFVCERADINPGRVYNDMDKLFPESMNFQQDPKGGLNGPYMKIWIYLLDSASKECSAYDPDKYWADFEEDLGGLPYEDVLDQPEIQFDSEGDEDPFQTGEASQSMEQYISVNMLTKELREWIENVEETSPEIDKNLAERFKGHNNMFLSFNYTNTLEKWYGIDYTQVTHIHGFVDNETQVPDTIIFGHKDNDSYNMPAPSEEYMSDIDQETLKPVLDIISKHEYSYKKIMASNLKSLFFYGFSFSEVDSPYIEKILKSITTSKPIIYINKMSFEAGIYYLKHVCAKLGLNAVFYKISD</sequence>
<gene>
    <name evidence="2" type="ORF">Lpp14_12697</name>
</gene>
<evidence type="ECO:0000256" key="1">
    <source>
        <dbReference type="SAM" id="Phobius"/>
    </source>
</evidence>
<dbReference type="Pfam" id="PF14253">
    <property type="entry name" value="AbiH"/>
    <property type="match status" value="1"/>
</dbReference>
<evidence type="ECO:0000313" key="2">
    <source>
        <dbReference type="EMBL" id="EPC59780.1"/>
    </source>
</evidence>
<keyword evidence="1" id="KW-0812">Transmembrane</keyword>
<feature type="non-terminal residue" evidence="2">
    <location>
        <position position="1"/>
    </location>
</feature>
<dbReference type="EMBL" id="ANJZ01000305">
    <property type="protein sequence ID" value="EPC59780.1"/>
    <property type="molecule type" value="Genomic_DNA"/>
</dbReference>
<dbReference type="Proteomes" id="UP000014264">
    <property type="component" value="Unassembled WGS sequence"/>
</dbReference>
<accession>A0A829GMA6</accession>
<organism evidence="2 3">
    <name type="scientific">Lacticaseibacillus paracasei subsp. paracasei Lpp14</name>
    <dbReference type="NCBI Taxonomy" id="1256204"/>
    <lineage>
        <taxon>Bacteria</taxon>
        <taxon>Bacillati</taxon>
        <taxon>Bacillota</taxon>
        <taxon>Bacilli</taxon>
        <taxon>Lactobacillales</taxon>
        <taxon>Lactobacillaceae</taxon>
        <taxon>Lacticaseibacillus</taxon>
    </lineage>
</organism>
<dbReference type="AlphaFoldDB" id="A0A829GMA6"/>